<evidence type="ECO:0000313" key="12">
    <source>
        <dbReference type="EMBL" id="KAG5448925.1"/>
    </source>
</evidence>
<keyword evidence="13" id="KW-1185">Reference proteome</keyword>
<keyword evidence="6 10" id="KW-0812">Transmembrane</keyword>
<keyword evidence="5 10" id="KW-0808">Transferase</keyword>
<feature type="transmembrane region" description="Helical" evidence="10">
    <location>
        <begin position="33"/>
        <end position="53"/>
    </location>
</feature>
<evidence type="ECO:0000256" key="2">
    <source>
        <dbReference type="ARBA" id="ARBA00004922"/>
    </source>
</evidence>
<feature type="compositionally biased region" description="Basic residues" evidence="11">
    <location>
        <begin position="197"/>
        <end position="208"/>
    </location>
</feature>
<gene>
    <name evidence="12" type="ORF">CSKR_103454</name>
</gene>
<dbReference type="OrthoDB" id="1689333at2759"/>
<comment type="similarity">
    <text evidence="3 10">Belongs to the ALG6/ALG8 glucosyltransferase family.</text>
</comment>
<comment type="subcellular location">
    <subcellularLocation>
        <location evidence="1 10">Endoplasmic reticulum membrane</location>
        <topology evidence="1 10">Multi-pass membrane protein</topology>
    </subcellularLocation>
</comment>
<dbReference type="Proteomes" id="UP000286415">
    <property type="component" value="Unassembled WGS sequence"/>
</dbReference>
<dbReference type="Pfam" id="PF03155">
    <property type="entry name" value="Alg6_Alg8"/>
    <property type="match status" value="1"/>
</dbReference>
<dbReference type="PANTHER" id="PTHR12413">
    <property type="entry name" value="DOLICHYL GLYCOSYLTRANSFERASE"/>
    <property type="match status" value="1"/>
</dbReference>
<accession>A0A8T1MJA5</accession>
<evidence type="ECO:0000256" key="5">
    <source>
        <dbReference type="ARBA" id="ARBA00022679"/>
    </source>
</evidence>
<evidence type="ECO:0000313" key="13">
    <source>
        <dbReference type="Proteomes" id="UP000286415"/>
    </source>
</evidence>
<dbReference type="GO" id="GO:0006487">
    <property type="term" value="P:protein N-linked glycosylation"/>
    <property type="evidence" value="ECO:0007669"/>
    <property type="project" value="TreeGrafter"/>
</dbReference>
<keyword evidence="4 10" id="KW-0328">Glycosyltransferase</keyword>
<dbReference type="InterPro" id="IPR004856">
    <property type="entry name" value="Glyco_trans_ALG6/ALG8"/>
</dbReference>
<evidence type="ECO:0000256" key="9">
    <source>
        <dbReference type="ARBA" id="ARBA00023136"/>
    </source>
</evidence>
<dbReference type="AlphaFoldDB" id="A0A8T1MJA5"/>
<reference evidence="12 13" key="2">
    <citation type="journal article" date="2021" name="Genomics">
        <title>High-quality reference genome for Clonorchis sinensis.</title>
        <authorList>
            <person name="Young N.D."/>
            <person name="Stroehlein A.J."/>
            <person name="Kinkar L."/>
            <person name="Wang T."/>
            <person name="Sohn W.M."/>
            <person name="Chang B.C.H."/>
            <person name="Kaur P."/>
            <person name="Weisz D."/>
            <person name="Dudchenko O."/>
            <person name="Aiden E.L."/>
            <person name="Korhonen P.K."/>
            <person name="Gasser R.B."/>
        </authorList>
    </citation>
    <scope>NUCLEOTIDE SEQUENCE [LARGE SCALE GENOMIC DNA]</scope>
    <source>
        <strain evidence="12">Cs-k2</strain>
    </source>
</reference>
<dbReference type="GO" id="GO:0042283">
    <property type="term" value="F:dolichyl pyrophosphate Glc1Man9GlcNAc2 alpha-1,3-glucosyltransferase activity"/>
    <property type="evidence" value="ECO:0007669"/>
    <property type="project" value="TreeGrafter"/>
</dbReference>
<feature type="transmembrane region" description="Helical" evidence="10">
    <location>
        <begin position="74"/>
        <end position="95"/>
    </location>
</feature>
<feature type="transmembrane region" description="Helical" evidence="10">
    <location>
        <begin position="101"/>
        <end position="124"/>
    </location>
</feature>
<dbReference type="PANTHER" id="PTHR12413:SF2">
    <property type="entry name" value="DOLICHYL PYROPHOSPHATE GLC1MAN9GLCNAC2 ALPHA-1,3-GLUCOSYLTRANSFERASE-RELATED"/>
    <property type="match status" value="1"/>
</dbReference>
<evidence type="ECO:0000256" key="1">
    <source>
        <dbReference type="ARBA" id="ARBA00004477"/>
    </source>
</evidence>
<feature type="compositionally biased region" description="Basic and acidic residues" evidence="11">
    <location>
        <begin position="150"/>
        <end position="190"/>
    </location>
</feature>
<comment type="caution">
    <text evidence="10">Lacks conserved residue(s) required for the propagation of feature annotation.</text>
</comment>
<keyword evidence="8 10" id="KW-1133">Transmembrane helix</keyword>
<keyword evidence="9 10" id="KW-0472">Membrane</keyword>
<reference evidence="12 13" key="1">
    <citation type="journal article" date="2018" name="Biotechnol. Adv.">
        <title>Improved genomic resources and new bioinformatic workflow for the carcinogenic parasite Clonorchis sinensis: Biotechnological implications.</title>
        <authorList>
            <person name="Wang D."/>
            <person name="Korhonen P.K."/>
            <person name="Gasser R.B."/>
            <person name="Young N.D."/>
        </authorList>
    </citation>
    <scope>NUCLEOTIDE SEQUENCE [LARGE SCALE GENOMIC DNA]</scope>
    <source>
        <strain evidence="12">Cs-k2</strain>
    </source>
</reference>
<evidence type="ECO:0000256" key="6">
    <source>
        <dbReference type="ARBA" id="ARBA00022692"/>
    </source>
</evidence>
<evidence type="ECO:0000256" key="10">
    <source>
        <dbReference type="RuleBase" id="RU363110"/>
    </source>
</evidence>
<keyword evidence="7 10" id="KW-0256">Endoplasmic reticulum</keyword>
<dbReference type="EC" id="2.4.1.-" evidence="10"/>
<feature type="region of interest" description="Disordered" evidence="11">
    <location>
        <begin position="150"/>
        <end position="208"/>
    </location>
</feature>
<comment type="pathway">
    <text evidence="2 10">Protein modification; protein glycosylation.</text>
</comment>
<evidence type="ECO:0000256" key="7">
    <source>
        <dbReference type="ARBA" id="ARBA00022824"/>
    </source>
</evidence>
<sequence length="208" mass="23764">MAVPNFRSIAFYATTIGHYSLMPLIPTKAETPAVLFMFLSYTTIHWLALFRLHPASAKADMYQTNGPLGRLASMHLWGLVPLYVASFILWPLLWMNSGLPFLPLMATSMYTAIGLCLGYVYFLWLSWQSDEASAVVVTEIEGTHQVKEREVKVKQERTEKKTDEKQRTMERKFGEKPPATERTLEGRQQEKSVPPKSNKKKAKKLKSH</sequence>
<evidence type="ECO:0000256" key="4">
    <source>
        <dbReference type="ARBA" id="ARBA00022676"/>
    </source>
</evidence>
<proteinExistence type="inferred from homology"/>
<evidence type="ECO:0000256" key="11">
    <source>
        <dbReference type="SAM" id="MobiDB-lite"/>
    </source>
</evidence>
<dbReference type="GO" id="GO:0005789">
    <property type="term" value="C:endoplasmic reticulum membrane"/>
    <property type="evidence" value="ECO:0007669"/>
    <property type="project" value="UniProtKB-SubCell"/>
</dbReference>
<protein>
    <recommendedName>
        <fullName evidence="10">Alpha-1,3-glucosyltransferase</fullName>
        <ecNumber evidence="10">2.4.1.-</ecNumber>
    </recommendedName>
</protein>
<evidence type="ECO:0000256" key="8">
    <source>
        <dbReference type="ARBA" id="ARBA00022989"/>
    </source>
</evidence>
<name>A0A8T1MJA5_CLOSI</name>
<dbReference type="EMBL" id="NIRI02000042">
    <property type="protein sequence ID" value="KAG5448925.1"/>
    <property type="molecule type" value="Genomic_DNA"/>
</dbReference>
<organism evidence="12 13">
    <name type="scientific">Clonorchis sinensis</name>
    <name type="common">Chinese liver fluke</name>
    <dbReference type="NCBI Taxonomy" id="79923"/>
    <lineage>
        <taxon>Eukaryota</taxon>
        <taxon>Metazoa</taxon>
        <taxon>Spiralia</taxon>
        <taxon>Lophotrochozoa</taxon>
        <taxon>Platyhelminthes</taxon>
        <taxon>Trematoda</taxon>
        <taxon>Digenea</taxon>
        <taxon>Opisthorchiida</taxon>
        <taxon>Opisthorchiata</taxon>
        <taxon>Opisthorchiidae</taxon>
        <taxon>Clonorchis</taxon>
    </lineage>
</organism>
<evidence type="ECO:0000256" key="3">
    <source>
        <dbReference type="ARBA" id="ARBA00008715"/>
    </source>
</evidence>
<comment type="caution">
    <text evidence="12">The sequence shown here is derived from an EMBL/GenBank/DDBJ whole genome shotgun (WGS) entry which is preliminary data.</text>
</comment>